<evidence type="ECO:0000256" key="8">
    <source>
        <dbReference type="ARBA" id="ARBA00022927"/>
    </source>
</evidence>
<keyword evidence="5 11" id="KW-0645">Protease</keyword>
<comment type="function">
    <text evidence="11">Cysteine protease that plays a key role in autophagy by mediating both proteolytic activation and delipidation of ATG8 family proteins.</text>
</comment>
<keyword evidence="9 11" id="KW-0072">Autophagy</keyword>
<sequence>MCAAANDDEFSLGSWSEVDHFGEIEHGFETGFHSLPSMHYDLEQKTENGKHNCHGSHTTVSLSEEESDKKTLTPHIDPAPNGYGSKSKTKPKISIKKNSQSELKTLPGFISSKDEPEQKDKVKTKLLSMWNNMKYGWAVKIKTNYSYETPVWFLGKVYSSTPQERDEDIERYGLITSMEEFKQDFSSRIWFTYRQGFPPLPKSTLTTDLGWGCMLRTGQMMLAQAFVMHFLGRDWNCWKGCTDVDRVFHRQIIRWFGDMPGDHSPFSIHNLVHYGLRMGKQAGDWYGPSSVAHVLKEAMDNAPIINPLIGDICLYVAQDCTVYVQDIVTLCTQRRRSSTSTSITSDGSSHSANKTTQQTEKWRSVIILIPVRLGGAALNVIYIDCIKALLAIPGCLGIIGGKPKHSLYFLGWQDDKLVYLDPHCSQDVVDTRSRDYDTRTFHCMSPRKLSIEKMDPSCTIGFYCKNKEDFDEFVVRTQEVAFPPMQKDQYPMFIFSNGMSSDVSMSNSSGEEVEKVVKVRHIDVDRQGNVIKTSMKESEDFVFLS</sequence>
<evidence type="ECO:0000256" key="4">
    <source>
        <dbReference type="ARBA" id="ARBA00022490"/>
    </source>
</evidence>
<keyword evidence="7" id="KW-0788">Thiol protease</keyword>
<dbReference type="InterPro" id="IPR038765">
    <property type="entry name" value="Papain-like_cys_pep_sf"/>
</dbReference>
<keyword evidence="8 11" id="KW-0653">Protein transport</keyword>
<evidence type="ECO:0000256" key="6">
    <source>
        <dbReference type="ARBA" id="ARBA00022801"/>
    </source>
</evidence>
<dbReference type="OrthoDB" id="2960936at2759"/>
<dbReference type="GO" id="GO:0004197">
    <property type="term" value="F:cysteine-type endopeptidase activity"/>
    <property type="evidence" value="ECO:0007669"/>
    <property type="project" value="TreeGrafter"/>
</dbReference>
<evidence type="ECO:0000313" key="15">
    <source>
        <dbReference type="Proteomes" id="UP000749559"/>
    </source>
</evidence>
<dbReference type="Pfam" id="PF03416">
    <property type="entry name" value="Peptidase_C54"/>
    <property type="match status" value="1"/>
</dbReference>
<evidence type="ECO:0000256" key="3">
    <source>
        <dbReference type="ARBA" id="ARBA00022448"/>
    </source>
</evidence>
<evidence type="ECO:0000259" key="13">
    <source>
        <dbReference type="Pfam" id="PF03416"/>
    </source>
</evidence>
<evidence type="ECO:0000256" key="10">
    <source>
        <dbReference type="ARBA" id="ARBA00029362"/>
    </source>
</evidence>
<name>A0A8S4MZ92_OWEFU</name>
<dbReference type="InterPro" id="IPR046792">
    <property type="entry name" value="Peptidase_C54_cat"/>
</dbReference>
<comment type="caution">
    <text evidence="14">The sequence shown here is derived from an EMBL/GenBank/DDBJ whole genome shotgun (WGS) entry which is preliminary data.</text>
</comment>
<dbReference type="GO" id="GO:0005737">
    <property type="term" value="C:cytoplasm"/>
    <property type="evidence" value="ECO:0007669"/>
    <property type="project" value="UniProtKB-SubCell"/>
</dbReference>
<dbReference type="SUPFAM" id="SSF54001">
    <property type="entry name" value="Cysteine proteinases"/>
    <property type="match status" value="1"/>
</dbReference>
<comment type="similarity">
    <text evidence="2 11">Belongs to the peptidase C54 family.</text>
</comment>
<dbReference type="EC" id="3.4.22.-" evidence="11"/>
<gene>
    <name evidence="14" type="ORF">OFUS_LOCUS1778</name>
</gene>
<comment type="subcellular location">
    <subcellularLocation>
        <location evidence="1 11">Cytoplasm</location>
    </subcellularLocation>
</comment>
<keyword evidence="3" id="KW-0813">Transport</keyword>
<dbReference type="AlphaFoldDB" id="A0A8S4MZ92"/>
<evidence type="ECO:0000256" key="7">
    <source>
        <dbReference type="ARBA" id="ARBA00022807"/>
    </source>
</evidence>
<evidence type="ECO:0000313" key="14">
    <source>
        <dbReference type="EMBL" id="CAH1774285.1"/>
    </source>
</evidence>
<dbReference type="GO" id="GO:0000423">
    <property type="term" value="P:mitophagy"/>
    <property type="evidence" value="ECO:0007669"/>
    <property type="project" value="TreeGrafter"/>
</dbReference>
<dbReference type="GO" id="GO:0019786">
    <property type="term" value="F:protein-phosphatidylethanolamide deconjugating activity"/>
    <property type="evidence" value="ECO:0007669"/>
    <property type="project" value="InterPro"/>
</dbReference>
<feature type="domain" description="Peptidase C54 catalytic" evidence="13">
    <location>
        <begin position="179"/>
        <end position="474"/>
    </location>
</feature>
<evidence type="ECO:0000256" key="5">
    <source>
        <dbReference type="ARBA" id="ARBA00022670"/>
    </source>
</evidence>
<comment type="catalytic activity">
    <reaction evidence="10">
        <text>[protein]-C-terminal L-amino acid-glycyl-phosphatidylethanolamide + H2O = [protein]-C-terminal L-amino acid-glycine + a 1,2-diacyl-sn-glycero-3-phosphoethanolamine</text>
        <dbReference type="Rhea" id="RHEA:67548"/>
        <dbReference type="Rhea" id="RHEA-COMP:17323"/>
        <dbReference type="Rhea" id="RHEA-COMP:17324"/>
        <dbReference type="ChEBI" id="CHEBI:15377"/>
        <dbReference type="ChEBI" id="CHEBI:64612"/>
        <dbReference type="ChEBI" id="CHEBI:172940"/>
        <dbReference type="ChEBI" id="CHEBI:172941"/>
    </reaction>
    <physiologicalReaction direction="left-to-right" evidence="10">
        <dbReference type="Rhea" id="RHEA:67549"/>
    </physiologicalReaction>
</comment>
<dbReference type="PANTHER" id="PTHR22624:SF52">
    <property type="entry name" value="CYSTEINE PROTEASE"/>
    <property type="match status" value="1"/>
</dbReference>
<proteinExistence type="inferred from homology"/>
<dbReference type="InterPro" id="IPR005078">
    <property type="entry name" value="Peptidase_C54"/>
</dbReference>
<keyword evidence="15" id="KW-1185">Reference proteome</keyword>
<evidence type="ECO:0000256" key="2">
    <source>
        <dbReference type="ARBA" id="ARBA00010958"/>
    </source>
</evidence>
<organism evidence="14 15">
    <name type="scientific">Owenia fusiformis</name>
    <name type="common">Polychaete worm</name>
    <dbReference type="NCBI Taxonomy" id="6347"/>
    <lineage>
        <taxon>Eukaryota</taxon>
        <taxon>Metazoa</taxon>
        <taxon>Spiralia</taxon>
        <taxon>Lophotrochozoa</taxon>
        <taxon>Annelida</taxon>
        <taxon>Polychaeta</taxon>
        <taxon>Sedentaria</taxon>
        <taxon>Canalipalpata</taxon>
        <taxon>Sabellida</taxon>
        <taxon>Oweniida</taxon>
        <taxon>Oweniidae</taxon>
        <taxon>Owenia</taxon>
    </lineage>
</organism>
<dbReference type="EMBL" id="CAIIXF020000001">
    <property type="protein sequence ID" value="CAH1774285.1"/>
    <property type="molecule type" value="Genomic_DNA"/>
</dbReference>
<evidence type="ECO:0000256" key="11">
    <source>
        <dbReference type="RuleBase" id="RU363115"/>
    </source>
</evidence>
<evidence type="ECO:0000256" key="9">
    <source>
        <dbReference type="ARBA" id="ARBA00023006"/>
    </source>
</evidence>
<reference evidence="14" key="1">
    <citation type="submission" date="2022-03" db="EMBL/GenBank/DDBJ databases">
        <authorList>
            <person name="Martin C."/>
        </authorList>
    </citation>
    <scope>NUCLEOTIDE SEQUENCE</scope>
</reference>
<protein>
    <recommendedName>
        <fullName evidence="11">Cysteine protease</fullName>
        <ecNumber evidence="11">3.4.22.-</ecNumber>
    </recommendedName>
</protein>
<dbReference type="GO" id="GO:0035973">
    <property type="term" value="P:aggrephagy"/>
    <property type="evidence" value="ECO:0007669"/>
    <property type="project" value="TreeGrafter"/>
</dbReference>
<evidence type="ECO:0000256" key="1">
    <source>
        <dbReference type="ARBA" id="ARBA00004496"/>
    </source>
</evidence>
<accession>A0A8S4MZ92</accession>
<dbReference type="GO" id="GO:0034727">
    <property type="term" value="P:piecemeal microautophagy of the nucleus"/>
    <property type="evidence" value="ECO:0007669"/>
    <property type="project" value="TreeGrafter"/>
</dbReference>
<dbReference type="GO" id="GO:0015031">
    <property type="term" value="P:protein transport"/>
    <property type="evidence" value="ECO:0007669"/>
    <property type="project" value="UniProtKB-KW"/>
</dbReference>
<dbReference type="Proteomes" id="UP000749559">
    <property type="component" value="Unassembled WGS sequence"/>
</dbReference>
<dbReference type="PANTHER" id="PTHR22624">
    <property type="entry name" value="CYSTEINE PROTEASE ATG4"/>
    <property type="match status" value="1"/>
</dbReference>
<dbReference type="GO" id="GO:0016485">
    <property type="term" value="P:protein processing"/>
    <property type="evidence" value="ECO:0007669"/>
    <property type="project" value="TreeGrafter"/>
</dbReference>
<evidence type="ECO:0000256" key="12">
    <source>
        <dbReference type="SAM" id="MobiDB-lite"/>
    </source>
</evidence>
<dbReference type="GO" id="GO:0000045">
    <property type="term" value="P:autophagosome assembly"/>
    <property type="evidence" value="ECO:0007669"/>
    <property type="project" value="TreeGrafter"/>
</dbReference>
<keyword evidence="4 11" id="KW-0963">Cytoplasm</keyword>
<keyword evidence="6 11" id="KW-0378">Hydrolase</keyword>
<feature type="region of interest" description="Disordered" evidence="12">
    <location>
        <begin position="47"/>
        <end position="96"/>
    </location>
</feature>